<proteinExistence type="predicted"/>
<sequence length="153" mass="15901">MSTIEAPIDRLLARLDAVRGRGEGRWIARCPAHHDHTPSLGIAEGADGVVLVRCHAGCPTPDVLAATGLDMADLFPRRLRRGGRGPRRADARRLPRPDAAAMLAAVGGEAMICALAASDLAAGRALGGDDYARVMAAAATLRRAADAAGRHQA</sequence>
<gene>
    <name evidence="1" type="ORF">KBTEX_03708</name>
</gene>
<reference evidence="1" key="1">
    <citation type="submission" date="2019-06" db="EMBL/GenBank/DDBJ databases">
        <authorList>
            <person name="Murdoch R.W."/>
            <person name="Fathepure B."/>
        </authorList>
    </citation>
    <scope>NUCLEOTIDE SEQUENCE</scope>
</reference>
<name>A0A5B8RHH4_9ZZZZ</name>
<organism evidence="1">
    <name type="scientific">uncultured organism</name>
    <dbReference type="NCBI Taxonomy" id="155900"/>
    <lineage>
        <taxon>unclassified sequences</taxon>
        <taxon>environmental samples</taxon>
    </lineage>
</organism>
<dbReference type="SUPFAM" id="SSF57783">
    <property type="entry name" value="Zinc beta-ribbon"/>
    <property type="match status" value="1"/>
</dbReference>
<dbReference type="AlphaFoldDB" id="A0A5B8RHH4"/>
<dbReference type="EMBL" id="MN079234">
    <property type="protein sequence ID" value="QEA07358.1"/>
    <property type="molecule type" value="Genomic_DNA"/>
</dbReference>
<accession>A0A5B8RHH4</accession>
<evidence type="ECO:0008006" key="2">
    <source>
        <dbReference type="Google" id="ProtNLM"/>
    </source>
</evidence>
<evidence type="ECO:0000313" key="1">
    <source>
        <dbReference type="EMBL" id="QEA07358.1"/>
    </source>
</evidence>
<protein>
    <recommendedName>
        <fullName evidence="2">DNA primase</fullName>
    </recommendedName>
</protein>